<dbReference type="GO" id="GO:0046872">
    <property type="term" value="F:metal ion binding"/>
    <property type="evidence" value="ECO:0007669"/>
    <property type="project" value="UniProtKB-KW"/>
</dbReference>
<gene>
    <name evidence="8" type="ORF">M427DRAFT_36413</name>
</gene>
<dbReference type="SUPFAM" id="SSF140864">
    <property type="entry name" value="TROVE domain-like"/>
    <property type="match status" value="1"/>
</dbReference>
<evidence type="ECO:0000256" key="2">
    <source>
        <dbReference type="ARBA" id="ARBA00007814"/>
    </source>
</evidence>
<keyword evidence="5" id="KW-0694">RNA-binding</keyword>
<dbReference type="OrthoDB" id="6098064at2759"/>
<organism evidence="8 9">
    <name type="scientific">Gonapodya prolifera (strain JEL478)</name>
    <name type="common">Monoblepharis prolifera</name>
    <dbReference type="NCBI Taxonomy" id="1344416"/>
    <lineage>
        <taxon>Eukaryota</taxon>
        <taxon>Fungi</taxon>
        <taxon>Fungi incertae sedis</taxon>
        <taxon>Chytridiomycota</taxon>
        <taxon>Chytridiomycota incertae sedis</taxon>
        <taxon>Monoblepharidomycetes</taxon>
        <taxon>Monoblepharidales</taxon>
        <taxon>Gonapodyaceae</taxon>
        <taxon>Gonapodya</taxon>
    </lineage>
</organism>
<dbReference type="InterPro" id="IPR056800">
    <property type="entry name" value="vWA_Ro60"/>
</dbReference>
<comment type="similarity">
    <text evidence="2">Belongs to the Ro 60 kDa family.</text>
</comment>
<dbReference type="PROSITE" id="PS50988">
    <property type="entry name" value="TROVE"/>
    <property type="match status" value="1"/>
</dbReference>
<dbReference type="InterPro" id="IPR008858">
    <property type="entry name" value="TROVE_dom"/>
</dbReference>
<dbReference type="Pfam" id="PF05731">
    <property type="entry name" value="TROVE"/>
    <property type="match status" value="1"/>
</dbReference>
<dbReference type="InterPro" id="IPR040322">
    <property type="entry name" value="TROVE2"/>
</dbReference>
<evidence type="ECO:0000256" key="4">
    <source>
        <dbReference type="ARBA" id="ARBA00022723"/>
    </source>
</evidence>
<dbReference type="EMBL" id="KQ965811">
    <property type="protein sequence ID" value="KXS10941.1"/>
    <property type="molecule type" value="Genomic_DNA"/>
</dbReference>
<keyword evidence="3" id="KW-0963">Cytoplasm</keyword>
<keyword evidence="4" id="KW-0479">Metal-binding</keyword>
<dbReference type="AlphaFoldDB" id="A0A139A2G5"/>
<dbReference type="Proteomes" id="UP000070544">
    <property type="component" value="Unassembled WGS sequence"/>
</dbReference>
<reference evidence="8 9" key="1">
    <citation type="journal article" date="2015" name="Genome Biol. Evol.">
        <title>Phylogenomic analyses indicate that early fungi evolved digesting cell walls of algal ancestors of land plants.</title>
        <authorList>
            <person name="Chang Y."/>
            <person name="Wang S."/>
            <person name="Sekimoto S."/>
            <person name="Aerts A.L."/>
            <person name="Choi C."/>
            <person name="Clum A."/>
            <person name="LaButti K.M."/>
            <person name="Lindquist E.A."/>
            <person name="Yee Ngan C."/>
            <person name="Ohm R.A."/>
            <person name="Salamov A.A."/>
            <person name="Grigoriev I.V."/>
            <person name="Spatafora J.W."/>
            <person name="Berbee M.L."/>
        </authorList>
    </citation>
    <scope>NUCLEOTIDE SEQUENCE [LARGE SCALE GENOMIC DNA]</scope>
    <source>
        <strain evidence="8 9">JEL478</strain>
    </source>
</reference>
<evidence type="ECO:0000313" key="9">
    <source>
        <dbReference type="Proteomes" id="UP000070544"/>
    </source>
</evidence>
<evidence type="ECO:0000256" key="5">
    <source>
        <dbReference type="ARBA" id="ARBA00022884"/>
    </source>
</evidence>
<dbReference type="GO" id="GO:0005737">
    <property type="term" value="C:cytoplasm"/>
    <property type="evidence" value="ECO:0007669"/>
    <property type="project" value="UniProtKB-SubCell"/>
</dbReference>
<sequence length="408" mass="44278">MSGPDVQCEGPFRYLGDADKKKGDGERAMRTAFSCTKYKNRDGWTHTDASRVFHVRPMCAEDALLFKVVRESALSASDPSTLTRLAEFLTCVEDLSHITESSPDTESRVVEAIKRWKLAWEHIPSGMLGSPRVWEALFNDMPFTATIRNLSKLTSVGVVAPDSGAAALVFSHLRDAAGLRKARVHPSNVLLAMRTYVSGRGVKGSMQWTPVPEVVTALEEAFFLSFSSVEPTGKSLLLALDVSGSMGWSMLLGSPLTAREVSAALTMAAARSEPEGGCRFFAFASEFQELSIRWDQALGEVLDAVANIPFGGADCALPMLHALEHGIHVDCFVVYADSETWSGTVHPREALNRYRTEVNEHARLVVVGLTSTGFTIADPEDSEMMDIIGFDGGAVEAKAKGNFIRGGL</sequence>
<evidence type="ECO:0000256" key="6">
    <source>
        <dbReference type="ARBA" id="ARBA00023274"/>
    </source>
</evidence>
<comment type="subcellular location">
    <subcellularLocation>
        <location evidence="1">Cytoplasm</location>
    </subcellularLocation>
</comment>
<feature type="domain" description="TROVE" evidence="7">
    <location>
        <begin position="1"/>
        <end position="234"/>
    </location>
</feature>
<evidence type="ECO:0000256" key="1">
    <source>
        <dbReference type="ARBA" id="ARBA00004496"/>
    </source>
</evidence>
<evidence type="ECO:0000313" key="8">
    <source>
        <dbReference type="EMBL" id="KXS10941.1"/>
    </source>
</evidence>
<dbReference type="Pfam" id="PF25045">
    <property type="entry name" value="vWA_Ro60"/>
    <property type="match status" value="1"/>
</dbReference>
<dbReference type="GO" id="GO:1990904">
    <property type="term" value="C:ribonucleoprotein complex"/>
    <property type="evidence" value="ECO:0007669"/>
    <property type="project" value="UniProtKB-KW"/>
</dbReference>
<dbReference type="SUPFAM" id="SSF53300">
    <property type="entry name" value="vWA-like"/>
    <property type="match status" value="1"/>
</dbReference>
<dbReference type="PANTHER" id="PTHR14202:SF0">
    <property type="entry name" value="RNA-BINDING PROTEIN RO60"/>
    <property type="match status" value="1"/>
</dbReference>
<evidence type="ECO:0000259" key="7">
    <source>
        <dbReference type="PROSITE" id="PS50988"/>
    </source>
</evidence>
<dbReference type="PANTHER" id="PTHR14202">
    <property type="entry name" value="60 KDA RIBONUCLEOPROTEIN SSA/RO"/>
    <property type="match status" value="1"/>
</dbReference>
<proteinExistence type="inferred from homology"/>
<dbReference type="InterPro" id="IPR037214">
    <property type="entry name" value="TROVE_dom_sf"/>
</dbReference>
<accession>A0A139A2G5</accession>
<dbReference type="InterPro" id="IPR036465">
    <property type="entry name" value="vWFA_dom_sf"/>
</dbReference>
<name>A0A139A2G5_GONPJ</name>
<keyword evidence="9" id="KW-1185">Reference proteome</keyword>
<keyword evidence="6" id="KW-0687">Ribonucleoprotein</keyword>
<evidence type="ECO:0000256" key="3">
    <source>
        <dbReference type="ARBA" id="ARBA00022490"/>
    </source>
</evidence>
<protein>
    <submittedName>
        <fullName evidence="8">Trove-domain-containing protein</fullName>
    </submittedName>
</protein>
<dbReference type="GO" id="GO:0003723">
    <property type="term" value="F:RNA binding"/>
    <property type="evidence" value="ECO:0007669"/>
    <property type="project" value="UniProtKB-KW"/>
</dbReference>
<dbReference type="Gene3D" id="3.40.50.410">
    <property type="entry name" value="von Willebrand factor, type A domain"/>
    <property type="match status" value="1"/>
</dbReference>